<dbReference type="GO" id="GO:0032968">
    <property type="term" value="P:positive regulation of transcription elongation by RNA polymerase II"/>
    <property type="evidence" value="ECO:0007669"/>
    <property type="project" value="TreeGrafter"/>
</dbReference>
<organism evidence="8 9">
    <name type="scientific">Trifolium pratense</name>
    <name type="common">Red clover</name>
    <dbReference type="NCBI Taxonomy" id="57577"/>
    <lineage>
        <taxon>Eukaryota</taxon>
        <taxon>Viridiplantae</taxon>
        <taxon>Streptophyta</taxon>
        <taxon>Embryophyta</taxon>
        <taxon>Tracheophyta</taxon>
        <taxon>Spermatophyta</taxon>
        <taxon>Magnoliopsida</taxon>
        <taxon>eudicotyledons</taxon>
        <taxon>Gunneridae</taxon>
        <taxon>Pentapetalae</taxon>
        <taxon>rosids</taxon>
        <taxon>fabids</taxon>
        <taxon>Fabales</taxon>
        <taxon>Fabaceae</taxon>
        <taxon>Papilionoideae</taxon>
        <taxon>50 kb inversion clade</taxon>
        <taxon>NPAAA clade</taxon>
        <taxon>Hologalegina</taxon>
        <taxon>IRL clade</taxon>
        <taxon>Trifolieae</taxon>
        <taxon>Trifolium</taxon>
    </lineage>
</organism>
<evidence type="ECO:0000256" key="6">
    <source>
        <dbReference type="PROSITE-ProRule" id="PRU10141"/>
    </source>
</evidence>
<feature type="domain" description="Protein kinase" evidence="7">
    <location>
        <begin position="25"/>
        <end position="124"/>
    </location>
</feature>
<comment type="caution">
    <text evidence="8">The sequence shown here is derived from an EMBL/GenBank/DDBJ whole genome shotgun (WGS) entry which is preliminary data.</text>
</comment>
<dbReference type="InterPro" id="IPR017441">
    <property type="entry name" value="Protein_kinase_ATP_BS"/>
</dbReference>
<keyword evidence="4 8" id="KW-0418">Kinase</keyword>
<dbReference type="EMBL" id="ASHM01017700">
    <property type="protein sequence ID" value="PNX99382.1"/>
    <property type="molecule type" value="Genomic_DNA"/>
</dbReference>
<feature type="non-terminal residue" evidence="8">
    <location>
        <position position="124"/>
    </location>
</feature>
<dbReference type="InterPro" id="IPR050108">
    <property type="entry name" value="CDK"/>
</dbReference>
<dbReference type="GO" id="GO:0005634">
    <property type="term" value="C:nucleus"/>
    <property type="evidence" value="ECO:0007669"/>
    <property type="project" value="TreeGrafter"/>
</dbReference>
<dbReference type="PANTHER" id="PTHR24056">
    <property type="entry name" value="CELL DIVISION PROTEIN KINASE"/>
    <property type="match status" value="1"/>
</dbReference>
<evidence type="ECO:0000256" key="1">
    <source>
        <dbReference type="ARBA" id="ARBA00022527"/>
    </source>
</evidence>
<dbReference type="GO" id="GO:0000307">
    <property type="term" value="C:cyclin-dependent protein kinase holoenzyme complex"/>
    <property type="evidence" value="ECO:0007669"/>
    <property type="project" value="TreeGrafter"/>
</dbReference>
<dbReference type="Pfam" id="PF00069">
    <property type="entry name" value="Pkinase"/>
    <property type="match status" value="1"/>
</dbReference>
<evidence type="ECO:0000256" key="3">
    <source>
        <dbReference type="ARBA" id="ARBA00022741"/>
    </source>
</evidence>
<dbReference type="Proteomes" id="UP000236291">
    <property type="component" value="Unassembled WGS sequence"/>
</dbReference>
<evidence type="ECO:0000256" key="4">
    <source>
        <dbReference type="ARBA" id="ARBA00022777"/>
    </source>
</evidence>
<proteinExistence type="predicted"/>
<evidence type="ECO:0000259" key="7">
    <source>
        <dbReference type="PROSITE" id="PS50011"/>
    </source>
</evidence>
<keyword evidence="1" id="KW-0723">Serine/threonine-protein kinase</keyword>
<evidence type="ECO:0000313" key="8">
    <source>
        <dbReference type="EMBL" id="PNX99382.1"/>
    </source>
</evidence>
<dbReference type="SUPFAM" id="SSF56112">
    <property type="entry name" value="Protein kinase-like (PK-like)"/>
    <property type="match status" value="1"/>
</dbReference>
<feature type="binding site" evidence="6">
    <location>
        <position position="54"/>
    </location>
    <ligand>
        <name>ATP</name>
        <dbReference type="ChEBI" id="CHEBI:30616"/>
    </ligand>
</feature>
<protein>
    <submittedName>
        <fullName evidence="8">Cyclin-dependent kinase</fullName>
    </submittedName>
</protein>
<sequence>MTMAAPGHLNVTESPSRGSRSVDCFEKLEQIGEGTYGQVYMAREIETGEIVALKKIRMDNEREGCNFVNQTLRSVWFGVNGGEFPITAIREIKILKKLHHENVIKLKEIVTSPGPEKDDQGRPG</sequence>
<reference evidence="8 9" key="1">
    <citation type="journal article" date="2014" name="Am. J. Bot.">
        <title>Genome assembly and annotation for red clover (Trifolium pratense; Fabaceae).</title>
        <authorList>
            <person name="Istvanek J."/>
            <person name="Jaros M."/>
            <person name="Krenek A."/>
            <person name="Repkova J."/>
        </authorList>
    </citation>
    <scope>NUCLEOTIDE SEQUENCE [LARGE SCALE GENOMIC DNA]</scope>
    <source>
        <strain evidence="9">cv. Tatra</strain>
        <tissue evidence="8">Young leaves</tissue>
    </source>
</reference>
<dbReference type="GO" id="GO:0008353">
    <property type="term" value="F:RNA polymerase II CTD heptapeptide repeat kinase activity"/>
    <property type="evidence" value="ECO:0007669"/>
    <property type="project" value="TreeGrafter"/>
</dbReference>
<gene>
    <name evidence="8" type="ORF">L195_g022647</name>
</gene>
<dbReference type="InterPro" id="IPR000719">
    <property type="entry name" value="Prot_kinase_dom"/>
</dbReference>
<accession>A0A2K3N8M0</accession>
<reference evidence="8 9" key="2">
    <citation type="journal article" date="2017" name="Front. Plant Sci.">
        <title>Gene Classification and Mining of Molecular Markers Useful in Red Clover (Trifolium pratense) Breeding.</title>
        <authorList>
            <person name="Istvanek J."/>
            <person name="Dluhosova J."/>
            <person name="Dluhos P."/>
            <person name="Patkova L."/>
            <person name="Nedelnik J."/>
            <person name="Repkova J."/>
        </authorList>
    </citation>
    <scope>NUCLEOTIDE SEQUENCE [LARGE SCALE GENOMIC DNA]</scope>
    <source>
        <strain evidence="9">cv. Tatra</strain>
        <tissue evidence="8">Young leaves</tissue>
    </source>
</reference>
<dbReference type="PROSITE" id="PS00107">
    <property type="entry name" value="PROTEIN_KINASE_ATP"/>
    <property type="match status" value="1"/>
</dbReference>
<keyword evidence="5 6" id="KW-0067">ATP-binding</keyword>
<dbReference type="Gene3D" id="3.30.200.20">
    <property type="entry name" value="Phosphorylase Kinase, domain 1"/>
    <property type="match status" value="1"/>
</dbReference>
<dbReference type="InterPro" id="IPR011009">
    <property type="entry name" value="Kinase-like_dom_sf"/>
</dbReference>
<evidence type="ECO:0000256" key="5">
    <source>
        <dbReference type="ARBA" id="ARBA00022840"/>
    </source>
</evidence>
<dbReference type="AlphaFoldDB" id="A0A2K3N8M0"/>
<keyword evidence="3 6" id="KW-0547">Nucleotide-binding</keyword>
<keyword evidence="2" id="KW-0808">Transferase</keyword>
<evidence type="ECO:0000256" key="2">
    <source>
        <dbReference type="ARBA" id="ARBA00022679"/>
    </source>
</evidence>
<evidence type="ECO:0000313" key="9">
    <source>
        <dbReference type="Proteomes" id="UP000236291"/>
    </source>
</evidence>
<dbReference type="GO" id="GO:0005524">
    <property type="term" value="F:ATP binding"/>
    <property type="evidence" value="ECO:0007669"/>
    <property type="project" value="UniProtKB-UniRule"/>
</dbReference>
<dbReference type="ExpressionAtlas" id="A0A2K3N8M0">
    <property type="expression patterns" value="baseline"/>
</dbReference>
<dbReference type="STRING" id="57577.A0A2K3N8M0"/>
<dbReference type="PROSITE" id="PS50011">
    <property type="entry name" value="PROTEIN_KINASE_DOM"/>
    <property type="match status" value="1"/>
</dbReference>
<name>A0A2K3N8M0_TRIPR</name>
<dbReference type="PANTHER" id="PTHR24056:SF546">
    <property type="entry name" value="CYCLIN-DEPENDENT KINASE 12"/>
    <property type="match status" value="1"/>
</dbReference>